<keyword evidence="2" id="KW-0560">Oxidoreductase</keyword>
<dbReference type="GO" id="GO:0008113">
    <property type="term" value="F:peptide-methionine (S)-S-oxide reductase activity"/>
    <property type="evidence" value="ECO:0007669"/>
    <property type="project" value="UniProtKB-EC"/>
</dbReference>
<feature type="region of interest" description="Disordered" evidence="1">
    <location>
        <begin position="1"/>
        <end position="154"/>
    </location>
</feature>
<accession>A0A6J4SC72</accession>
<evidence type="ECO:0000256" key="1">
    <source>
        <dbReference type="SAM" id="MobiDB-lite"/>
    </source>
</evidence>
<dbReference type="EMBL" id="CADCVU010000052">
    <property type="protein sequence ID" value="CAA9488005.1"/>
    <property type="molecule type" value="Genomic_DNA"/>
</dbReference>
<reference evidence="2" key="1">
    <citation type="submission" date="2020-02" db="EMBL/GenBank/DDBJ databases">
        <authorList>
            <person name="Meier V. D."/>
        </authorList>
    </citation>
    <scope>NUCLEOTIDE SEQUENCE</scope>
    <source>
        <strain evidence="2">AVDCRST_MAG45</strain>
    </source>
</reference>
<feature type="compositionally biased region" description="Basic and acidic residues" evidence="1">
    <location>
        <begin position="142"/>
        <end position="154"/>
    </location>
</feature>
<proteinExistence type="predicted"/>
<gene>
    <name evidence="2" type="ORF">AVDCRST_MAG45-572</name>
</gene>
<feature type="non-terminal residue" evidence="2">
    <location>
        <position position="1"/>
    </location>
</feature>
<feature type="compositionally biased region" description="Basic and acidic residues" evidence="1">
    <location>
        <begin position="53"/>
        <end position="64"/>
    </location>
</feature>
<organism evidence="2">
    <name type="scientific">uncultured Solirubrobacterales bacterium</name>
    <dbReference type="NCBI Taxonomy" id="768556"/>
    <lineage>
        <taxon>Bacteria</taxon>
        <taxon>Bacillati</taxon>
        <taxon>Actinomycetota</taxon>
        <taxon>Thermoleophilia</taxon>
        <taxon>Solirubrobacterales</taxon>
        <taxon>environmental samples</taxon>
    </lineage>
</organism>
<sequence length="154" mass="16733">GEGRFRGRLLLAGRGDLPARPGGQRHPGRLPGRRDAEPDLRRCLLRSHRPRRDARGRLRSRAGELRAAARALLGGPRPHPAQPSGAGRRHSVPLGHLLPLPRAGDRGRSVPGGGPVAVQPGRRDRDRPRSGVPRRRGLPPALHREAPGDELRVL</sequence>
<feature type="compositionally biased region" description="Basic and acidic residues" evidence="1">
    <location>
        <begin position="32"/>
        <end position="42"/>
    </location>
</feature>
<protein>
    <submittedName>
        <fullName evidence="2">Peptide-methionine (S)-S-oxide reductase MsrA</fullName>
        <ecNumber evidence="2">1.8.4.11</ecNumber>
    </submittedName>
</protein>
<dbReference type="AlphaFoldDB" id="A0A6J4SC72"/>
<evidence type="ECO:0000313" key="2">
    <source>
        <dbReference type="EMBL" id="CAA9488005.1"/>
    </source>
</evidence>
<feature type="non-terminal residue" evidence="2">
    <location>
        <position position="154"/>
    </location>
</feature>
<dbReference type="EC" id="1.8.4.11" evidence="2"/>
<feature type="compositionally biased region" description="Low complexity" evidence="1">
    <location>
        <begin position="65"/>
        <end position="75"/>
    </location>
</feature>
<name>A0A6J4SC72_9ACTN</name>
<feature type="compositionally biased region" description="Basic residues" evidence="1">
    <location>
        <begin position="43"/>
        <end position="52"/>
    </location>
</feature>